<dbReference type="OrthoDB" id="4949931at2"/>
<dbReference type="Proteomes" id="UP000321424">
    <property type="component" value="Unassembled WGS sequence"/>
</dbReference>
<organism evidence="3 4">
    <name type="scientific">Nocardia ninae NBRC 108245</name>
    <dbReference type="NCBI Taxonomy" id="1210091"/>
    <lineage>
        <taxon>Bacteria</taxon>
        <taxon>Bacillati</taxon>
        <taxon>Actinomycetota</taxon>
        <taxon>Actinomycetes</taxon>
        <taxon>Mycobacteriales</taxon>
        <taxon>Nocardiaceae</taxon>
        <taxon>Nocardia</taxon>
    </lineage>
</organism>
<keyword evidence="4" id="KW-1185">Reference proteome</keyword>
<dbReference type="EMBL" id="BJXA01000009">
    <property type="protein sequence ID" value="GEM37504.1"/>
    <property type="molecule type" value="Genomic_DNA"/>
</dbReference>
<name>A0A511MA11_9NOCA</name>
<evidence type="ECO:0000313" key="3">
    <source>
        <dbReference type="EMBL" id="GEM37504.1"/>
    </source>
</evidence>
<dbReference type="InterPro" id="IPR041657">
    <property type="entry name" value="HTH_17"/>
</dbReference>
<dbReference type="Pfam" id="PF12728">
    <property type="entry name" value="HTH_17"/>
    <property type="match status" value="1"/>
</dbReference>
<feature type="region of interest" description="Disordered" evidence="1">
    <location>
        <begin position="59"/>
        <end position="100"/>
    </location>
</feature>
<protein>
    <recommendedName>
        <fullName evidence="2">Helix-turn-helix domain-containing protein</fullName>
    </recommendedName>
</protein>
<sequence length="100" mass="11471">MSLPELYTTEEVAQALRLPSTNWLEDAARLDEIPHTRLGRRLRFTRQQYEQVIEIHAKNVKPPTPLQPKPTRTPQPAAEPVTKARRLQARIPARMRNAAA</sequence>
<evidence type="ECO:0000313" key="4">
    <source>
        <dbReference type="Proteomes" id="UP000321424"/>
    </source>
</evidence>
<evidence type="ECO:0000256" key="1">
    <source>
        <dbReference type="SAM" id="MobiDB-lite"/>
    </source>
</evidence>
<gene>
    <name evidence="3" type="ORF">NN4_20230</name>
</gene>
<feature type="compositionally biased region" description="Pro residues" evidence="1">
    <location>
        <begin position="62"/>
        <end position="73"/>
    </location>
</feature>
<reference evidence="3 4" key="1">
    <citation type="submission" date="2019-07" db="EMBL/GenBank/DDBJ databases">
        <title>Whole genome shotgun sequence of Nocardia ninae NBRC 108245.</title>
        <authorList>
            <person name="Hosoyama A."/>
            <person name="Uohara A."/>
            <person name="Ohji S."/>
            <person name="Ichikawa N."/>
        </authorList>
    </citation>
    <scope>NUCLEOTIDE SEQUENCE [LARGE SCALE GENOMIC DNA]</scope>
    <source>
        <strain evidence="3 4">NBRC 108245</strain>
    </source>
</reference>
<accession>A0A511MA11</accession>
<proteinExistence type="predicted"/>
<dbReference type="AlphaFoldDB" id="A0A511MA11"/>
<evidence type="ECO:0000259" key="2">
    <source>
        <dbReference type="Pfam" id="PF12728"/>
    </source>
</evidence>
<feature type="domain" description="Helix-turn-helix" evidence="2">
    <location>
        <begin position="6"/>
        <end position="47"/>
    </location>
</feature>
<comment type="caution">
    <text evidence="3">The sequence shown here is derived from an EMBL/GenBank/DDBJ whole genome shotgun (WGS) entry which is preliminary data.</text>
</comment>
<dbReference type="RefSeq" id="WP_147129637.1">
    <property type="nucleotide sequence ID" value="NZ_BJXA01000009.1"/>
</dbReference>